<dbReference type="InterPro" id="IPR003735">
    <property type="entry name" value="Metal_Tscrpt_repr"/>
</dbReference>
<dbReference type="Pfam" id="PF02583">
    <property type="entry name" value="Trns_repr_metal"/>
    <property type="match status" value="1"/>
</dbReference>
<comment type="caution">
    <text evidence="1">The sequence shown here is derived from an EMBL/GenBank/DDBJ whole genome shotgun (WGS) entry which is preliminary data.</text>
</comment>
<evidence type="ECO:0000313" key="1">
    <source>
        <dbReference type="EMBL" id="OHA16139.1"/>
    </source>
</evidence>
<dbReference type="GO" id="GO:0046872">
    <property type="term" value="F:metal ion binding"/>
    <property type="evidence" value="ECO:0007669"/>
    <property type="project" value="InterPro"/>
</dbReference>
<evidence type="ECO:0000313" key="2">
    <source>
        <dbReference type="Proteomes" id="UP000178116"/>
    </source>
</evidence>
<dbReference type="GO" id="GO:0003677">
    <property type="term" value="F:DNA binding"/>
    <property type="evidence" value="ECO:0007669"/>
    <property type="project" value="InterPro"/>
</dbReference>
<proteinExistence type="predicted"/>
<dbReference type="GO" id="GO:0045892">
    <property type="term" value="P:negative regulation of DNA-templated transcription"/>
    <property type="evidence" value="ECO:0007669"/>
    <property type="project" value="UniProtKB-ARBA"/>
</dbReference>
<dbReference type="EMBL" id="MHRA01000002">
    <property type="protein sequence ID" value="OHA16139.1"/>
    <property type="molecule type" value="Genomic_DNA"/>
</dbReference>
<protein>
    <recommendedName>
        <fullName evidence="3">Transcriptional regulator</fullName>
    </recommendedName>
</protein>
<dbReference type="AlphaFoldDB" id="A0A1G2LZ54"/>
<organism evidence="1 2">
    <name type="scientific">Candidatus Tagabacteria bacterium RIFCSPLOWO2_01_FULL_42_9</name>
    <dbReference type="NCBI Taxonomy" id="1802296"/>
    <lineage>
        <taxon>Bacteria</taxon>
        <taxon>Candidatus Tagaibacteriota</taxon>
    </lineage>
</organism>
<sequence>MKISVKKEGLKRLNYLIGHLKGVKKMLEEDRYCIDIIQQNLGVISALNKVNERILRNHFDTCVNQAIKFGSRKEREKKLSELMDIFKRSKT</sequence>
<dbReference type="Proteomes" id="UP000178116">
    <property type="component" value="Unassembled WGS sequence"/>
</dbReference>
<gene>
    <name evidence="1" type="ORF">A3A10_00355</name>
</gene>
<name>A0A1G2LZ54_9BACT</name>
<dbReference type="Gene3D" id="1.20.58.1000">
    <property type="entry name" value="Metal-sensitive repressor, helix protomer"/>
    <property type="match status" value="1"/>
</dbReference>
<dbReference type="InterPro" id="IPR038390">
    <property type="entry name" value="Metal_Tscrpt_repr_sf"/>
</dbReference>
<reference evidence="1 2" key="1">
    <citation type="journal article" date="2016" name="Nat. Commun.">
        <title>Thousands of microbial genomes shed light on interconnected biogeochemical processes in an aquifer system.</title>
        <authorList>
            <person name="Anantharaman K."/>
            <person name="Brown C.T."/>
            <person name="Hug L.A."/>
            <person name="Sharon I."/>
            <person name="Castelle C.J."/>
            <person name="Probst A.J."/>
            <person name="Thomas B.C."/>
            <person name="Singh A."/>
            <person name="Wilkins M.J."/>
            <person name="Karaoz U."/>
            <person name="Brodie E.L."/>
            <person name="Williams K.H."/>
            <person name="Hubbard S.S."/>
            <person name="Banfield J.F."/>
        </authorList>
    </citation>
    <scope>NUCLEOTIDE SEQUENCE [LARGE SCALE GENOMIC DNA]</scope>
</reference>
<evidence type="ECO:0008006" key="3">
    <source>
        <dbReference type="Google" id="ProtNLM"/>
    </source>
</evidence>
<dbReference type="PANTHER" id="PTHR33677">
    <property type="entry name" value="TRANSCRIPTIONAL REPRESSOR FRMR-RELATED"/>
    <property type="match status" value="1"/>
</dbReference>
<dbReference type="CDD" id="cd10151">
    <property type="entry name" value="TthCsoR-like_DUF156"/>
    <property type="match status" value="1"/>
</dbReference>
<accession>A0A1G2LZ54</accession>